<name>A0ABM1TJD7_LIMPO</name>
<accession>A0ABM1TJD7</accession>
<reference evidence="3" key="1">
    <citation type="submission" date="2025-08" db="UniProtKB">
        <authorList>
            <consortium name="RefSeq"/>
        </authorList>
    </citation>
    <scope>IDENTIFICATION</scope>
    <source>
        <tissue evidence="3">Muscle</tissue>
    </source>
</reference>
<keyword evidence="2" id="KW-1185">Reference proteome</keyword>
<dbReference type="SUPFAM" id="SSF53335">
    <property type="entry name" value="S-adenosyl-L-methionine-dependent methyltransferases"/>
    <property type="match status" value="1"/>
</dbReference>
<evidence type="ECO:0000256" key="1">
    <source>
        <dbReference type="SAM" id="Phobius"/>
    </source>
</evidence>
<dbReference type="GeneID" id="111088934"/>
<organism evidence="2 3">
    <name type="scientific">Limulus polyphemus</name>
    <name type="common">Atlantic horseshoe crab</name>
    <dbReference type="NCBI Taxonomy" id="6850"/>
    <lineage>
        <taxon>Eukaryota</taxon>
        <taxon>Metazoa</taxon>
        <taxon>Ecdysozoa</taxon>
        <taxon>Arthropoda</taxon>
        <taxon>Chelicerata</taxon>
        <taxon>Merostomata</taxon>
        <taxon>Xiphosura</taxon>
        <taxon>Limulidae</taxon>
        <taxon>Limulus</taxon>
    </lineage>
</organism>
<keyword evidence="1" id="KW-1133">Transmembrane helix</keyword>
<dbReference type="RefSeq" id="XP_022255993.1">
    <property type="nucleotide sequence ID" value="XM_022400285.1"/>
</dbReference>
<sequence length="286" mass="32768">MYLNLRGLPRPVPPSLFLAFFLGFSSCLLLQWILEGNRPEPLEKSVMIPGVSRDYMLPTDYSNYRLRALIEEMSCRAFGIGTRGGFCLTPTEPMVGYNYVWCPVISNILDDLFEGQTVGDFGCGLGQYGRFFLRRGDRLMPYSPASEETIFLNNSEVQAALKKPQKVLTWTEQHLPEKYNWVMSLEVGEHIPAVFEDTFLDNVVRHACNGVILSWAIPGQEGHYHVNCRDNNYIKAKMAKRGFINDLAMETWIRRATHFPHFKNTLMVFNRAVPLDDESCVKRIDI</sequence>
<feature type="transmembrane region" description="Helical" evidence="1">
    <location>
        <begin position="12"/>
        <end position="34"/>
    </location>
</feature>
<evidence type="ECO:0000313" key="2">
    <source>
        <dbReference type="Proteomes" id="UP000694941"/>
    </source>
</evidence>
<dbReference type="InterPro" id="IPR029063">
    <property type="entry name" value="SAM-dependent_MTases_sf"/>
</dbReference>
<evidence type="ECO:0000313" key="3">
    <source>
        <dbReference type="RefSeq" id="XP_022255993.1"/>
    </source>
</evidence>
<dbReference type="Gene3D" id="3.40.50.150">
    <property type="entry name" value="Vaccinia Virus protein VP39"/>
    <property type="match status" value="1"/>
</dbReference>
<dbReference type="Proteomes" id="UP000694941">
    <property type="component" value="Unplaced"/>
</dbReference>
<proteinExistence type="predicted"/>
<keyword evidence="1" id="KW-0472">Membrane</keyword>
<keyword evidence="1" id="KW-0812">Transmembrane</keyword>
<gene>
    <name evidence="3" type="primary">LOC111088934</name>
</gene>
<dbReference type="PROSITE" id="PS51257">
    <property type="entry name" value="PROKAR_LIPOPROTEIN"/>
    <property type="match status" value="1"/>
</dbReference>
<protein>
    <submittedName>
        <fullName evidence="3">Uncharacterized protein LOC111088934 isoform X2</fullName>
    </submittedName>
</protein>